<feature type="region of interest" description="Disordered" evidence="5">
    <location>
        <begin position="96"/>
        <end position="119"/>
    </location>
</feature>
<evidence type="ECO:0000256" key="4">
    <source>
        <dbReference type="ARBA" id="ARBA00025740"/>
    </source>
</evidence>
<evidence type="ECO:0000256" key="1">
    <source>
        <dbReference type="ARBA" id="ARBA00004148"/>
    </source>
</evidence>
<dbReference type="OrthoDB" id="1667587at2759"/>
<dbReference type="InterPro" id="IPR048720">
    <property type="entry name" value="PROPPIN"/>
</dbReference>
<keyword evidence="3" id="KW-0677">Repeat</keyword>
<feature type="compositionally biased region" description="Polar residues" evidence="5">
    <location>
        <begin position="227"/>
        <end position="238"/>
    </location>
</feature>
<dbReference type="PANTHER" id="PTHR11227">
    <property type="entry name" value="WD-REPEAT PROTEIN INTERACTING WITH PHOSPHOINOSIDES WIPI -RELATED"/>
    <property type="match status" value="1"/>
</dbReference>
<keyword evidence="7" id="KW-1185">Reference proteome</keyword>
<dbReference type="InterPro" id="IPR036322">
    <property type="entry name" value="WD40_repeat_dom_sf"/>
</dbReference>
<reference evidence="6" key="1">
    <citation type="journal article" date="2020" name="Stud. Mycol.">
        <title>101 Dothideomycetes genomes: a test case for predicting lifestyles and emergence of pathogens.</title>
        <authorList>
            <person name="Haridas S."/>
            <person name="Albert R."/>
            <person name="Binder M."/>
            <person name="Bloem J."/>
            <person name="Labutti K."/>
            <person name="Salamov A."/>
            <person name="Andreopoulos B."/>
            <person name="Baker S."/>
            <person name="Barry K."/>
            <person name="Bills G."/>
            <person name="Bluhm B."/>
            <person name="Cannon C."/>
            <person name="Castanera R."/>
            <person name="Culley D."/>
            <person name="Daum C."/>
            <person name="Ezra D."/>
            <person name="Gonzalez J."/>
            <person name="Henrissat B."/>
            <person name="Kuo A."/>
            <person name="Liang C."/>
            <person name="Lipzen A."/>
            <person name="Lutzoni F."/>
            <person name="Magnuson J."/>
            <person name="Mondo S."/>
            <person name="Nolan M."/>
            <person name="Ohm R."/>
            <person name="Pangilinan J."/>
            <person name="Park H.-J."/>
            <person name="Ramirez L."/>
            <person name="Alfaro M."/>
            <person name="Sun H."/>
            <person name="Tritt A."/>
            <person name="Yoshinaga Y."/>
            <person name="Zwiers L.-H."/>
            <person name="Turgeon B."/>
            <person name="Goodwin S."/>
            <person name="Spatafora J."/>
            <person name="Crous P."/>
            <person name="Grigoriev I."/>
        </authorList>
    </citation>
    <scope>NUCLEOTIDE SEQUENCE</scope>
    <source>
        <strain evidence="6">CBS 207.26</strain>
    </source>
</reference>
<dbReference type="Proteomes" id="UP000800200">
    <property type="component" value="Unassembled WGS sequence"/>
</dbReference>
<dbReference type="Gene3D" id="2.130.10.10">
    <property type="entry name" value="YVTN repeat-like/Quinoprotein amine dehydrogenase"/>
    <property type="match status" value="1"/>
</dbReference>
<evidence type="ECO:0000256" key="2">
    <source>
        <dbReference type="ARBA" id="ARBA00022574"/>
    </source>
</evidence>
<keyword evidence="2" id="KW-0853">WD repeat</keyword>
<name>A0A6A6E1U8_9PEZI</name>
<evidence type="ECO:0000313" key="7">
    <source>
        <dbReference type="Proteomes" id="UP000800200"/>
    </source>
</evidence>
<dbReference type="EMBL" id="ML994632">
    <property type="protein sequence ID" value="KAF2185901.1"/>
    <property type="molecule type" value="Genomic_DNA"/>
</dbReference>
<dbReference type="InterPro" id="IPR001680">
    <property type="entry name" value="WD40_rpt"/>
</dbReference>
<dbReference type="AlphaFoldDB" id="A0A6A6E1U8"/>
<dbReference type="SUPFAM" id="SSF50978">
    <property type="entry name" value="WD40 repeat-like"/>
    <property type="match status" value="1"/>
</dbReference>
<protein>
    <submittedName>
        <fullName evidence="6">WD40 repeat-like protein</fullName>
    </submittedName>
</protein>
<comment type="similarity">
    <text evidence="4">Belongs to the WD repeat PROPPIN family.</text>
</comment>
<organism evidence="6 7">
    <name type="scientific">Zopfia rhizophila CBS 207.26</name>
    <dbReference type="NCBI Taxonomy" id="1314779"/>
    <lineage>
        <taxon>Eukaryota</taxon>
        <taxon>Fungi</taxon>
        <taxon>Dikarya</taxon>
        <taxon>Ascomycota</taxon>
        <taxon>Pezizomycotina</taxon>
        <taxon>Dothideomycetes</taxon>
        <taxon>Dothideomycetes incertae sedis</taxon>
        <taxon>Zopfiaceae</taxon>
        <taxon>Zopfia</taxon>
    </lineage>
</organism>
<evidence type="ECO:0000256" key="5">
    <source>
        <dbReference type="SAM" id="MobiDB-lite"/>
    </source>
</evidence>
<evidence type="ECO:0000256" key="3">
    <source>
        <dbReference type="ARBA" id="ARBA00022737"/>
    </source>
</evidence>
<accession>A0A6A6E1U8</accession>
<dbReference type="InterPro" id="IPR015943">
    <property type="entry name" value="WD40/YVTN_repeat-like_dom_sf"/>
</dbReference>
<feature type="region of interest" description="Disordered" evidence="5">
    <location>
        <begin position="211"/>
        <end position="263"/>
    </location>
</feature>
<gene>
    <name evidence="6" type="ORF">K469DRAFT_726615</name>
</gene>
<proteinExistence type="inferred from homology"/>
<feature type="compositionally biased region" description="Low complexity" evidence="5">
    <location>
        <begin position="215"/>
        <end position="226"/>
    </location>
</feature>
<dbReference type="SMART" id="SM00320">
    <property type="entry name" value="WD40"/>
    <property type="match status" value="2"/>
</dbReference>
<dbReference type="Pfam" id="PF21032">
    <property type="entry name" value="PROPPIN"/>
    <property type="match status" value="1"/>
</dbReference>
<comment type="subcellular location">
    <subcellularLocation>
        <location evidence="1">Vacuole membrane</location>
        <topology evidence="1">Peripheral membrane protein</topology>
    </subcellularLocation>
</comment>
<dbReference type="GO" id="GO:0005774">
    <property type="term" value="C:vacuolar membrane"/>
    <property type="evidence" value="ECO:0007669"/>
    <property type="project" value="UniProtKB-SubCell"/>
</dbReference>
<evidence type="ECO:0000313" key="6">
    <source>
        <dbReference type="EMBL" id="KAF2185901.1"/>
    </source>
</evidence>
<sequence length="362" mass="39886">MLYSTTLVALVLSPRLLRIMNTKRRSTICELTFSTPVLAVKLNRKRLVVVLEEVIYVYNITEMRCLHSIDTSPNPHAICALSTSSENNYLAFPISQKTPPSASAPPSQTPPTATHIPPTTGVNVVETHETPLSCIALNNHGTRLAAASEKGTIIRVFSLPDAQELYQFWRGSIRSRIYSMSFNYTSTFLCVSSATETVHIFRLQKDRRHDVTNLPSSRNPSRHNSSVNIQGRSGSPSSEDTKGDVSEFGAGTESTTSDRRALNPTFASMIRRTTQTVAKSFSATVGGYLPKAAVKLWEPRGDFAWVRIPKSHGSGRSAPRRSVVALSNSDDRVMVATNEGNYFIFDIDLEKGGEGTLIMQYL</sequence>
<feature type="compositionally biased region" description="Low complexity" evidence="5">
    <location>
        <begin position="98"/>
        <end position="119"/>
    </location>
</feature>